<evidence type="ECO:0000313" key="1">
    <source>
        <dbReference type="EMBL" id="MDE1241990.1"/>
    </source>
</evidence>
<reference evidence="1" key="1">
    <citation type="submission" date="2022-02" db="EMBL/GenBank/DDBJ databases">
        <title>Emergence and expansion in Europe of a Vibrio aestuarianus clonal complex pathogenic for oysters.</title>
        <authorList>
            <person name="Mesnil A."/>
            <person name="Travers M.-A."/>
        </authorList>
    </citation>
    <scope>NUCLEOTIDE SEQUENCE</scope>
    <source>
        <strain evidence="1">19_064_11T1</strain>
    </source>
</reference>
<evidence type="ECO:0000313" key="2">
    <source>
        <dbReference type="Proteomes" id="UP001140979"/>
    </source>
</evidence>
<organism evidence="1 2">
    <name type="scientific">Vibrio aestuarianus</name>
    <dbReference type="NCBI Taxonomy" id="28171"/>
    <lineage>
        <taxon>Bacteria</taxon>
        <taxon>Pseudomonadati</taxon>
        <taxon>Pseudomonadota</taxon>
        <taxon>Gammaproteobacteria</taxon>
        <taxon>Vibrionales</taxon>
        <taxon>Vibrionaceae</taxon>
        <taxon>Vibrio</taxon>
    </lineage>
</organism>
<protein>
    <submittedName>
        <fullName evidence="1">Uncharacterized protein</fullName>
    </submittedName>
</protein>
<gene>
    <name evidence="1" type="ORF">L9W94_07475</name>
</gene>
<accession>A0A9X4F024</accession>
<feature type="non-terminal residue" evidence="1">
    <location>
        <position position="1"/>
    </location>
</feature>
<name>A0A9X4F024_9VIBR</name>
<dbReference type="EMBL" id="JAKNBA010000009">
    <property type="protein sequence ID" value="MDE1241990.1"/>
    <property type="molecule type" value="Genomic_DNA"/>
</dbReference>
<dbReference type="RefSeq" id="WP_274683005.1">
    <property type="nucleotide sequence ID" value="NZ_JAKNBA010000009.1"/>
</dbReference>
<proteinExistence type="predicted"/>
<sequence length="283" mass="32592">QPLQDSPYWFVDTTENEYLHVISYNENRSSTGLPTLKTGEVYVKRYVRASRIDNVDVCLEIITRSGSMRDTCINGQTVQLQAVAPVVIDSSDFELQHVATLMSNHNRHLQQKYLKVRDPRLAVGLKIEGVVGSSAEDYYPLDSSQNIVRDYQLWDDRSAYVGAWILKPNDYRKVRFGSLNGNYIDANITNYNDTNIVGNIIHYETHEERILAGRRECWWHSGGYYPCTSSIYSGNVYWEDASLLHEMYVHDKVPARVNVTDRFGNQGYFTLDYPNRGDDLVLR</sequence>
<comment type="caution">
    <text evidence="1">The sequence shown here is derived from an EMBL/GenBank/DDBJ whole genome shotgun (WGS) entry which is preliminary data.</text>
</comment>
<dbReference type="AlphaFoldDB" id="A0A9X4F024"/>
<dbReference type="Proteomes" id="UP001140979">
    <property type="component" value="Unassembled WGS sequence"/>
</dbReference>